<accession>A0A197JWS9</accession>
<evidence type="ECO:0000256" key="8">
    <source>
        <dbReference type="ARBA" id="ARBA00046315"/>
    </source>
</evidence>
<dbReference type="InterPro" id="IPR015424">
    <property type="entry name" value="PyrdxlP-dep_Trfase"/>
</dbReference>
<dbReference type="Gene3D" id="3.90.1150.10">
    <property type="entry name" value="Aspartate Aminotransferase, domain 1"/>
    <property type="match status" value="1"/>
</dbReference>
<organism evidence="15 16">
    <name type="scientific">Linnemannia elongata AG-77</name>
    <dbReference type="NCBI Taxonomy" id="1314771"/>
    <lineage>
        <taxon>Eukaryota</taxon>
        <taxon>Fungi</taxon>
        <taxon>Fungi incertae sedis</taxon>
        <taxon>Mucoromycota</taxon>
        <taxon>Mortierellomycotina</taxon>
        <taxon>Mortierellomycetes</taxon>
        <taxon>Mortierellales</taxon>
        <taxon>Mortierellaceae</taxon>
        <taxon>Linnemannia</taxon>
    </lineage>
</organism>
<evidence type="ECO:0000256" key="10">
    <source>
        <dbReference type="ARBA" id="ARBA00047517"/>
    </source>
</evidence>
<dbReference type="GO" id="GO:0047804">
    <property type="term" value="F:cysteine-S-conjugate beta-lyase activity"/>
    <property type="evidence" value="ECO:0007669"/>
    <property type="project" value="UniProtKB-EC"/>
</dbReference>
<dbReference type="InterPro" id="IPR000277">
    <property type="entry name" value="Cys/Met-Metab_PyrdxlP-dep_enz"/>
</dbReference>
<dbReference type="STRING" id="1314771.A0A197JWS9"/>
<gene>
    <name evidence="15" type="ORF">K457DRAFT_485970</name>
</gene>
<evidence type="ECO:0000256" key="2">
    <source>
        <dbReference type="ARBA" id="ARBA00009077"/>
    </source>
</evidence>
<dbReference type="Pfam" id="PF01053">
    <property type="entry name" value="Cys_Met_Meta_PP"/>
    <property type="match status" value="1"/>
</dbReference>
<evidence type="ECO:0000256" key="1">
    <source>
        <dbReference type="ARBA" id="ARBA00001933"/>
    </source>
</evidence>
<dbReference type="PROSITE" id="PS00868">
    <property type="entry name" value="CYS_MET_METAB_PP"/>
    <property type="match status" value="1"/>
</dbReference>
<dbReference type="FunFam" id="3.40.640.10:FF:000009">
    <property type="entry name" value="Cystathionine gamma-synthase homolog"/>
    <property type="match status" value="1"/>
</dbReference>
<dbReference type="GO" id="GO:0005777">
    <property type="term" value="C:peroxisome"/>
    <property type="evidence" value="ECO:0007669"/>
    <property type="project" value="EnsemblFungi"/>
</dbReference>
<dbReference type="GO" id="GO:0019346">
    <property type="term" value="P:transsulfuration"/>
    <property type="evidence" value="ECO:0007669"/>
    <property type="project" value="EnsemblFungi"/>
</dbReference>
<sequence length="399" mass="43962">MTDTIARIKYRPATELVYVDNSDGKGPKDNYNAASMPIYQTATFKQSSSTQMGEYDYSRSGNPTRSHVENHLAKIMSAKRAFAVNSGMTALDVITRLVKAGEEVIAGNDLYGGTNRLLSFLATHNNVKTHHIDTTDSETIIPYLSEKTRLVLLETPTNPLMKIADIPRISEIVHERCPNALVVVDNTMMSPYLQKPLELGADIVYHSGTKYLSGHHDLMAGVVAVKDDSIAEKIYFTINATGVGLGPFDCWLLMRGVKTLAVRMDRQQANAIQIADFLQSHKFKVHYPGLKTHPQYELHAKMSRGPGAVLSFETGNVELSEKLVELTRLWGISVSFGCVNSLISMPCRMSHASIPAEVRAARAMPEDLIRLCVGIEDVDDLLEDLYHALTASGALKLAN</sequence>
<dbReference type="PANTHER" id="PTHR11808">
    <property type="entry name" value="TRANS-SULFURATION ENZYME FAMILY MEMBER"/>
    <property type="match status" value="1"/>
</dbReference>
<evidence type="ECO:0000256" key="4">
    <source>
        <dbReference type="ARBA" id="ARBA00022605"/>
    </source>
</evidence>
<dbReference type="Proteomes" id="UP000078512">
    <property type="component" value="Unassembled WGS sequence"/>
</dbReference>
<keyword evidence="16" id="KW-1185">Reference proteome</keyword>
<comment type="cofactor">
    <cofactor evidence="1 14">
        <name>pyridoxal 5'-phosphate</name>
        <dbReference type="ChEBI" id="CHEBI:597326"/>
    </cofactor>
</comment>
<evidence type="ECO:0000256" key="13">
    <source>
        <dbReference type="PIRSR" id="PIRSR001434-2"/>
    </source>
</evidence>
<dbReference type="AlphaFoldDB" id="A0A197JWS9"/>
<evidence type="ECO:0000256" key="9">
    <source>
        <dbReference type="ARBA" id="ARBA00047213"/>
    </source>
</evidence>
<evidence type="ECO:0000256" key="11">
    <source>
        <dbReference type="ARBA" id="ARBA00047625"/>
    </source>
</evidence>
<reference evidence="15 16" key="1">
    <citation type="submission" date="2016-05" db="EMBL/GenBank/DDBJ databases">
        <title>Genome sequencing reveals origins of a unique bacterial endosymbiosis in the earliest lineages of terrestrial Fungi.</title>
        <authorList>
            <consortium name="DOE Joint Genome Institute"/>
            <person name="Uehling J."/>
            <person name="Gryganskyi A."/>
            <person name="Hameed K."/>
            <person name="Tschaplinski T."/>
            <person name="Misztal P."/>
            <person name="Wu S."/>
            <person name="Desiro A."/>
            <person name="Vande Pol N."/>
            <person name="Du Z.-Y."/>
            <person name="Zienkiewicz A."/>
            <person name="Zienkiewicz K."/>
            <person name="Morin E."/>
            <person name="Tisserant E."/>
            <person name="Splivallo R."/>
            <person name="Hainaut M."/>
            <person name="Henrissat B."/>
            <person name="Ohm R."/>
            <person name="Kuo A."/>
            <person name="Yan J."/>
            <person name="Lipzen A."/>
            <person name="Nolan M."/>
            <person name="Labutti K."/>
            <person name="Barry K."/>
            <person name="Goldstein A."/>
            <person name="Labbe J."/>
            <person name="Schadt C."/>
            <person name="Tuskan G."/>
            <person name="Grigoriev I."/>
            <person name="Martin F."/>
            <person name="Vilgalys R."/>
            <person name="Bonito G."/>
        </authorList>
    </citation>
    <scope>NUCLEOTIDE SEQUENCE [LARGE SCALE GENOMIC DNA]</scope>
    <source>
        <strain evidence="15 16">AG-77</strain>
    </source>
</reference>
<evidence type="ECO:0000256" key="12">
    <source>
        <dbReference type="ARBA" id="ARBA00072331"/>
    </source>
</evidence>
<evidence type="ECO:0000256" key="5">
    <source>
        <dbReference type="ARBA" id="ARBA00022898"/>
    </source>
</evidence>
<name>A0A197JWS9_9FUNG</name>
<dbReference type="PIRSF" id="PIRSF001434">
    <property type="entry name" value="CGS"/>
    <property type="match status" value="1"/>
</dbReference>
<dbReference type="EMBL" id="KV442039">
    <property type="protein sequence ID" value="OAQ29767.1"/>
    <property type="molecule type" value="Genomic_DNA"/>
</dbReference>
<dbReference type="PANTHER" id="PTHR11808:SF50">
    <property type="entry name" value="CYSTATHIONINE BETA-LYASE"/>
    <property type="match status" value="1"/>
</dbReference>
<dbReference type="EC" id="4.4.1.13" evidence="3"/>
<comment type="catalytic activity">
    <reaction evidence="10">
        <text>L,L-cystathionine + H2O = L-homocysteine + pyruvate + NH4(+)</text>
        <dbReference type="Rhea" id="RHEA:13965"/>
        <dbReference type="ChEBI" id="CHEBI:15361"/>
        <dbReference type="ChEBI" id="CHEBI:15377"/>
        <dbReference type="ChEBI" id="CHEBI:28938"/>
        <dbReference type="ChEBI" id="CHEBI:58161"/>
        <dbReference type="ChEBI" id="CHEBI:58199"/>
    </reaction>
</comment>
<protein>
    <recommendedName>
        <fullName evidence="12">Cystathionine beta-lyase</fullName>
        <ecNumber evidence="3">4.4.1.13</ecNumber>
    </recommendedName>
    <alternativeName>
        <fullName evidence="9">Cysteine-S-conjugate beta-lyase</fullName>
    </alternativeName>
</protein>
<dbReference type="Gene3D" id="3.40.640.10">
    <property type="entry name" value="Type I PLP-dependent aspartate aminotransferase-like (Major domain)"/>
    <property type="match status" value="1"/>
</dbReference>
<evidence type="ECO:0000256" key="3">
    <source>
        <dbReference type="ARBA" id="ARBA00012224"/>
    </source>
</evidence>
<dbReference type="OrthoDB" id="2545919at2759"/>
<evidence type="ECO:0000313" key="16">
    <source>
        <dbReference type="Proteomes" id="UP000078512"/>
    </source>
</evidence>
<comment type="pathway">
    <text evidence="8">Amino-acid biosynthesis; L-methionine biosynthesis via de novo pathway; L-homocysteine from L-cystathionine: step 1/1.</text>
</comment>
<comment type="similarity">
    <text evidence="2 14">Belongs to the trans-sulfuration enzymes family.</text>
</comment>
<dbReference type="GO" id="GO:0030170">
    <property type="term" value="F:pyridoxal phosphate binding"/>
    <property type="evidence" value="ECO:0007669"/>
    <property type="project" value="InterPro"/>
</dbReference>
<dbReference type="InterPro" id="IPR006238">
    <property type="entry name" value="Cys_b_lyase_euk"/>
</dbReference>
<dbReference type="InterPro" id="IPR054542">
    <property type="entry name" value="Cys_met_metab_PP"/>
</dbReference>
<evidence type="ECO:0000256" key="7">
    <source>
        <dbReference type="ARBA" id="ARBA00023239"/>
    </source>
</evidence>
<keyword evidence="5 13" id="KW-0663">Pyridoxal phosphate</keyword>
<dbReference type="InterPro" id="IPR015421">
    <property type="entry name" value="PyrdxlP-dep_Trfase_major"/>
</dbReference>
<keyword evidence="7 15" id="KW-0456">Lyase</keyword>
<keyword evidence="4" id="KW-0028">Amino-acid biosynthesis</keyword>
<evidence type="ECO:0000313" key="15">
    <source>
        <dbReference type="EMBL" id="OAQ29767.1"/>
    </source>
</evidence>
<dbReference type="SUPFAM" id="SSF53383">
    <property type="entry name" value="PLP-dependent transferases"/>
    <property type="match status" value="1"/>
</dbReference>
<dbReference type="InterPro" id="IPR015422">
    <property type="entry name" value="PyrdxlP-dep_Trfase_small"/>
</dbReference>
<dbReference type="CDD" id="cd00614">
    <property type="entry name" value="CGS_like"/>
    <property type="match status" value="1"/>
</dbReference>
<dbReference type="FunFam" id="3.90.1150.10:FF:000013">
    <property type="entry name" value="Cystathionine beta-lyase"/>
    <property type="match status" value="1"/>
</dbReference>
<comment type="catalytic activity">
    <reaction evidence="11">
        <text>an S-substituted L-cysteine + H2O = a thiol + pyruvate + NH4(+)</text>
        <dbReference type="Rhea" id="RHEA:18121"/>
        <dbReference type="ChEBI" id="CHEBI:15361"/>
        <dbReference type="ChEBI" id="CHEBI:15377"/>
        <dbReference type="ChEBI" id="CHEBI:28938"/>
        <dbReference type="ChEBI" id="CHEBI:29256"/>
        <dbReference type="ChEBI" id="CHEBI:58717"/>
        <dbReference type="EC" id="4.4.1.13"/>
    </reaction>
</comment>
<feature type="modified residue" description="N6-(pyridoxal phosphate)lysine" evidence="13">
    <location>
        <position position="210"/>
    </location>
</feature>
<keyword evidence="6" id="KW-0486">Methionine biosynthesis</keyword>
<dbReference type="NCBIfam" id="TIGR01329">
    <property type="entry name" value="cysta_beta_ly_E"/>
    <property type="match status" value="1"/>
</dbReference>
<evidence type="ECO:0000256" key="6">
    <source>
        <dbReference type="ARBA" id="ARBA00023167"/>
    </source>
</evidence>
<dbReference type="GO" id="GO:0071266">
    <property type="term" value="P:'de novo' L-methionine biosynthetic process"/>
    <property type="evidence" value="ECO:0007669"/>
    <property type="project" value="InterPro"/>
</dbReference>
<evidence type="ECO:0000256" key="14">
    <source>
        <dbReference type="RuleBase" id="RU362118"/>
    </source>
</evidence>
<proteinExistence type="inferred from homology"/>